<dbReference type="RefSeq" id="WP_243517399.1">
    <property type="nucleotide sequence ID" value="NZ_CP094534.1"/>
</dbReference>
<sequence>MSDLALADGASPRTLLATVDAQADMYAYDWRIFPRDTPAEELAGGYCYRFCLTREAKATIDALDSGTAYGVECAAWNNTGPLQWSAPVFRIVQ</sequence>
<name>A0ABY4B8D2_9BACT</name>
<dbReference type="EMBL" id="CP094534">
    <property type="protein sequence ID" value="UOE35436.1"/>
    <property type="molecule type" value="Genomic_DNA"/>
</dbReference>
<evidence type="ECO:0000313" key="1">
    <source>
        <dbReference type="EMBL" id="UOE35436.1"/>
    </source>
</evidence>
<evidence type="ECO:0008006" key="3">
    <source>
        <dbReference type="Google" id="ProtNLM"/>
    </source>
</evidence>
<reference evidence="1 2" key="1">
    <citation type="submission" date="2022-03" db="EMBL/GenBank/DDBJ databases">
        <title>Hymenobactersp. isolated from the air.</title>
        <authorList>
            <person name="Won M."/>
            <person name="Kwon S.-W."/>
        </authorList>
    </citation>
    <scope>NUCLEOTIDE SEQUENCE [LARGE SCALE GENOMIC DNA]</scope>
    <source>
        <strain evidence="1 2">KACC 22596</strain>
    </source>
</reference>
<gene>
    <name evidence="1" type="ORF">MTP16_07240</name>
</gene>
<protein>
    <recommendedName>
        <fullName evidence="3">Fibronectin type III domain-containing protein</fullName>
    </recommendedName>
</protein>
<proteinExistence type="predicted"/>
<organism evidence="1 2">
    <name type="scientific">Hymenobacter monticola</name>
    <dbReference type="NCBI Taxonomy" id="1705399"/>
    <lineage>
        <taxon>Bacteria</taxon>
        <taxon>Pseudomonadati</taxon>
        <taxon>Bacteroidota</taxon>
        <taxon>Cytophagia</taxon>
        <taxon>Cytophagales</taxon>
        <taxon>Hymenobacteraceae</taxon>
        <taxon>Hymenobacter</taxon>
    </lineage>
</organism>
<accession>A0ABY4B8D2</accession>
<evidence type="ECO:0000313" key="2">
    <source>
        <dbReference type="Proteomes" id="UP000831390"/>
    </source>
</evidence>
<keyword evidence="2" id="KW-1185">Reference proteome</keyword>
<dbReference type="Proteomes" id="UP000831390">
    <property type="component" value="Chromosome"/>
</dbReference>